<proteinExistence type="inferred from homology"/>
<evidence type="ECO:0000256" key="4">
    <source>
        <dbReference type="ARBA" id="ARBA00022448"/>
    </source>
</evidence>
<dbReference type="InterPro" id="IPR000131">
    <property type="entry name" value="ATP_synth_F1_gsu"/>
</dbReference>
<keyword evidence="5 13" id="KW-1003">Cell membrane</keyword>
<keyword evidence="8 13" id="KW-0406">Ion transport</keyword>
<keyword evidence="4 13" id="KW-0813">Transport</keyword>
<evidence type="ECO:0000256" key="9">
    <source>
        <dbReference type="ARBA" id="ARBA00023136"/>
    </source>
</evidence>
<dbReference type="PIRSF" id="PIRSF039089">
    <property type="entry name" value="ATP_synthase_gamma"/>
    <property type="match status" value="1"/>
</dbReference>
<dbReference type="GO" id="GO:0005524">
    <property type="term" value="F:ATP binding"/>
    <property type="evidence" value="ECO:0007669"/>
    <property type="project" value="UniProtKB-UniRule"/>
</dbReference>
<dbReference type="Proteomes" id="UP000078529">
    <property type="component" value="Unassembled WGS sequence"/>
</dbReference>
<name>A0A175RVA1_9HYPH</name>
<evidence type="ECO:0000313" key="14">
    <source>
        <dbReference type="EMBL" id="KTQ84638.1"/>
    </source>
</evidence>
<evidence type="ECO:0000256" key="8">
    <source>
        <dbReference type="ARBA" id="ARBA00023065"/>
    </source>
</evidence>
<comment type="caution">
    <text evidence="15">The sequence shown here is derived from an EMBL/GenBank/DDBJ whole genome shotgun (WGS) entry which is preliminary data.</text>
</comment>
<keyword evidence="9 13" id="KW-0472">Membrane</keyword>
<evidence type="ECO:0000256" key="10">
    <source>
        <dbReference type="ARBA" id="ARBA00023196"/>
    </source>
</evidence>
<dbReference type="NCBIfam" id="NF004146">
    <property type="entry name" value="PRK05621.1-4"/>
    <property type="match status" value="1"/>
</dbReference>
<dbReference type="PRINTS" id="PR00126">
    <property type="entry name" value="ATPASEGAMMA"/>
</dbReference>
<dbReference type="FunFam" id="1.10.287.80:FF:000001">
    <property type="entry name" value="ATP synthase gamma chain"/>
    <property type="match status" value="1"/>
</dbReference>
<evidence type="ECO:0000256" key="2">
    <source>
        <dbReference type="ARBA" id="ARBA00004170"/>
    </source>
</evidence>
<dbReference type="InterPro" id="IPR035968">
    <property type="entry name" value="ATP_synth_F1_ATPase_gsu"/>
</dbReference>
<comment type="subunit">
    <text evidence="13">F-type ATPases have 2 components, CF(1) - the catalytic core - and CF(0) - the membrane proton channel. CF(1) has five subunits: alpha(3), beta(3), gamma(1), delta(1), epsilon(1). CF(0) has three main subunits: a, b and c.</text>
</comment>
<dbReference type="NCBIfam" id="TIGR01146">
    <property type="entry name" value="ATPsyn_F1gamma"/>
    <property type="match status" value="1"/>
</dbReference>
<evidence type="ECO:0000313" key="17">
    <source>
        <dbReference type="Proteomes" id="UP000078529"/>
    </source>
</evidence>
<dbReference type="RefSeq" id="WP_058599477.1">
    <property type="nucleotide sequence ID" value="NZ_LDPZ01000070.1"/>
</dbReference>
<evidence type="ECO:0000313" key="15">
    <source>
        <dbReference type="EMBL" id="KTR06782.1"/>
    </source>
</evidence>
<comment type="subcellular location">
    <subcellularLocation>
        <location evidence="13">Cell membrane</location>
        <topology evidence="13">Peripheral membrane protein</topology>
    </subcellularLocation>
    <subcellularLocation>
        <location evidence="2">Membrane</location>
        <topology evidence="2">Peripheral membrane protein</topology>
    </subcellularLocation>
    <subcellularLocation>
        <location evidence="12">Thylakoid</location>
    </subcellularLocation>
</comment>
<keyword evidence="6" id="KW-0997">Cell inner membrane</keyword>
<dbReference type="GO" id="GO:0009579">
    <property type="term" value="C:thylakoid"/>
    <property type="evidence" value="ECO:0007669"/>
    <property type="project" value="UniProtKB-SubCell"/>
</dbReference>
<protein>
    <recommendedName>
        <fullName evidence="13">ATP synthase gamma chain</fullName>
    </recommendedName>
    <alternativeName>
        <fullName evidence="13">ATP synthase F1 sector gamma subunit</fullName>
    </alternativeName>
    <alternativeName>
        <fullName evidence="13">F-ATPase gamma subunit</fullName>
    </alternativeName>
</protein>
<dbReference type="FunFam" id="1.10.287.80:FF:000003">
    <property type="entry name" value="ATP synthase gamma chain, chloroplastic"/>
    <property type="match status" value="1"/>
</dbReference>
<dbReference type="PANTHER" id="PTHR11693">
    <property type="entry name" value="ATP SYNTHASE GAMMA CHAIN"/>
    <property type="match status" value="1"/>
</dbReference>
<organism evidence="15 17">
    <name type="scientific">Aureimonas ureilytica</name>
    <dbReference type="NCBI Taxonomy" id="401562"/>
    <lineage>
        <taxon>Bacteria</taxon>
        <taxon>Pseudomonadati</taxon>
        <taxon>Pseudomonadota</taxon>
        <taxon>Alphaproteobacteria</taxon>
        <taxon>Hyphomicrobiales</taxon>
        <taxon>Aurantimonadaceae</taxon>
        <taxon>Aureimonas</taxon>
    </lineage>
</organism>
<accession>A0A175RVA1</accession>
<dbReference type="Pfam" id="PF00231">
    <property type="entry name" value="ATP-synt"/>
    <property type="match status" value="1"/>
</dbReference>
<dbReference type="GO" id="GO:0045259">
    <property type="term" value="C:proton-transporting ATP synthase complex"/>
    <property type="evidence" value="ECO:0007669"/>
    <property type="project" value="UniProtKB-KW"/>
</dbReference>
<dbReference type="Gene3D" id="1.10.287.80">
    <property type="entry name" value="ATP synthase, gamma subunit, helix hairpin domain"/>
    <property type="match status" value="1"/>
</dbReference>
<keyword evidence="17" id="KW-1185">Reference proteome</keyword>
<evidence type="ECO:0000256" key="6">
    <source>
        <dbReference type="ARBA" id="ARBA00022519"/>
    </source>
</evidence>
<dbReference type="AlphaFoldDB" id="A0A175RVA1"/>
<evidence type="ECO:0000256" key="7">
    <source>
        <dbReference type="ARBA" id="ARBA00022781"/>
    </source>
</evidence>
<dbReference type="PROSITE" id="PS00153">
    <property type="entry name" value="ATPASE_GAMMA"/>
    <property type="match status" value="1"/>
</dbReference>
<evidence type="ECO:0000256" key="11">
    <source>
        <dbReference type="ARBA" id="ARBA00023310"/>
    </source>
</evidence>
<evidence type="ECO:0000256" key="5">
    <source>
        <dbReference type="ARBA" id="ARBA00022475"/>
    </source>
</evidence>
<evidence type="ECO:0000256" key="12">
    <source>
        <dbReference type="ARBA" id="ARBA00060385"/>
    </source>
</evidence>
<comment type="similarity">
    <text evidence="3 13">Belongs to the ATPase gamma chain family.</text>
</comment>
<keyword evidence="11 13" id="KW-0066">ATP synthesis</keyword>
<dbReference type="Gene3D" id="3.40.1380.10">
    <property type="match status" value="1"/>
</dbReference>
<dbReference type="EMBL" id="LDPZ01000070">
    <property type="protein sequence ID" value="KTQ84638.1"/>
    <property type="molecule type" value="Genomic_DNA"/>
</dbReference>
<sequence length="295" mass="31960">MASLKDLRNRIASVKATQKITKAMQMVAAAKLRRAQDAAEAARPYSERIASVMRNIAGAMEGGENVSPLMAGTGKDDTHLLVVFTSDRGLCGGFNAQIVRLVREHVRRLEAAGKVVKIISVGKKGTDIMRRDFGSKIVARLDHSGHRTANFAEAEAVADMVSDMFAKGEFDVATIFFSAFENVITQRPTAQRIIPADVETAEDAAPAAKGGALYEYEPEPEAILADLIPRNIKVQIFRALLENAASEQGARMSAMDNATRNAGDMINKLSISYNRQRQAQITTELIEIIAGAEAL</sequence>
<dbReference type="EMBL" id="LDQA01000015">
    <property type="protein sequence ID" value="KTR06782.1"/>
    <property type="molecule type" value="Genomic_DNA"/>
</dbReference>
<dbReference type="OrthoDB" id="9812769at2"/>
<dbReference type="SUPFAM" id="SSF52943">
    <property type="entry name" value="ATP synthase (F1-ATPase), gamma subunit"/>
    <property type="match status" value="1"/>
</dbReference>
<dbReference type="CDD" id="cd12151">
    <property type="entry name" value="F1-ATPase_gamma"/>
    <property type="match status" value="1"/>
</dbReference>
<keyword evidence="10 13" id="KW-0139">CF(1)</keyword>
<reference evidence="16 17" key="1">
    <citation type="journal article" date="2016" name="Front. Microbiol.">
        <title>Genomic Resource of Rice Seed Associated Bacteria.</title>
        <authorList>
            <person name="Midha S."/>
            <person name="Bansal K."/>
            <person name="Sharma S."/>
            <person name="Kumar N."/>
            <person name="Patil P.P."/>
            <person name="Chaudhry V."/>
            <person name="Patil P.B."/>
        </authorList>
    </citation>
    <scope>NUCLEOTIDE SEQUENCE [LARGE SCALE GENOMIC DNA]</scope>
    <source>
        <strain evidence="14 16">NS226</strain>
        <strain evidence="15 17">NS365</strain>
    </source>
</reference>
<dbReference type="STRING" id="401562.NS365_06625"/>
<dbReference type="GO" id="GO:0042777">
    <property type="term" value="P:proton motive force-driven plasma membrane ATP synthesis"/>
    <property type="evidence" value="ECO:0007669"/>
    <property type="project" value="UniProtKB-UniRule"/>
</dbReference>
<evidence type="ECO:0000256" key="13">
    <source>
        <dbReference type="HAMAP-Rule" id="MF_00815"/>
    </source>
</evidence>
<dbReference type="GO" id="GO:0005886">
    <property type="term" value="C:plasma membrane"/>
    <property type="evidence" value="ECO:0007669"/>
    <property type="project" value="UniProtKB-SubCell"/>
</dbReference>
<gene>
    <name evidence="13" type="primary">atpG</name>
    <name evidence="14" type="ORF">NS226_21440</name>
    <name evidence="15" type="ORF">NS365_06625</name>
</gene>
<dbReference type="PATRIC" id="fig|401562.3.peg.4745"/>
<dbReference type="PANTHER" id="PTHR11693:SF22">
    <property type="entry name" value="ATP SYNTHASE SUBUNIT GAMMA, MITOCHONDRIAL"/>
    <property type="match status" value="1"/>
</dbReference>
<dbReference type="InterPro" id="IPR023632">
    <property type="entry name" value="ATP_synth_F1_gsu_CS"/>
</dbReference>
<dbReference type="eggNOG" id="COG0224">
    <property type="taxonomic scope" value="Bacteria"/>
</dbReference>
<comment type="function">
    <text evidence="1 13">Produces ATP from ADP in the presence of a proton gradient across the membrane. The gamma chain is believed to be important in regulating ATPase activity and the flow of protons through the CF(0) complex.</text>
</comment>
<evidence type="ECO:0000313" key="16">
    <source>
        <dbReference type="Proteomes" id="UP000078272"/>
    </source>
</evidence>
<keyword evidence="7 13" id="KW-0375">Hydrogen ion transport</keyword>
<dbReference type="Proteomes" id="UP000078272">
    <property type="component" value="Unassembled WGS sequence"/>
</dbReference>
<evidence type="ECO:0000256" key="3">
    <source>
        <dbReference type="ARBA" id="ARBA00007681"/>
    </source>
</evidence>
<dbReference type="HAMAP" id="MF_00815">
    <property type="entry name" value="ATP_synth_gamma_bact"/>
    <property type="match status" value="1"/>
</dbReference>
<evidence type="ECO:0000256" key="1">
    <source>
        <dbReference type="ARBA" id="ARBA00003456"/>
    </source>
</evidence>
<dbReference type="GO" id="GO:0046933">
    <property type="term" value="F:proton-transporting ATP synthase activity, rotational mechanism"/>
    <property type="evidence" value="ECO:0007669"/>
    <property type="project" value="UniProtKB-UniRule"/>
</dbReference>